<dbReference type="GO" id="GO:0005975">
    <property type="term" value="P:carbohydrate metabolic process"/>
    <property type="evidence" value="ECO:0007669"/>
    <property type="project" value="UniProtKB-ARBA"/>
</dbReference>
<keyword evidence="1" id="KW-0732">Signal</keyword>
<dbReference type="NCBIfam" id="TIGR04183">
    <property type="entry name" value="Por_Secre_tail"/>
    <property type="match status" value="1"/>
</dbReference>
<protein>
    <recommendedName>
        <fullName evidence="2">Fibronectin type-III domain-containing protein</fullName>
    </recommendedName>
</protein>
<evidence type="ECO:0000259" key="2">
    <source>
        <dbReference type="PROSITE" id="PS50853"/>
    </source>
</evidence>
<evidence type="ECO:0000313" key="4">
    <source>
        <dbReference type="Proteomes" id="UP000007820"/>
    </source>
</evidence>
<feature type="chain" id="PRO_5003387341" description="Fibronectin type-III domain-containing protein" evidence="1">
    <location>
        <begin position="32"/>
        <end position="3164"/>
    </location>
</feature>
<dbReference type="Gene3D" id="2.60.120.200">
    <property type="match status" value="3"/>
</dbReference>
<dbReference type="Proteomes" id="UP000007820">
    <property type="component" value="Unassembled WGS sequence"/>
</dbReference>
<proteinExistence type="predicted"/>
<comment type="caution">
    <text evidence="3">The sequence shown here is derived from an EMBL/GenBank/DDBJ whole genome shotgun (WGS) entry which is preliminary data.</text>
</comment>
<feature type="signal peptide" evidence="1">
    <location>
        <begin position="1"/>
        <end position="31"/>
    </location>
</feature>
<feature type="domain" description="Fibronectin type-III" evidence="2">
    <location>
        <begin position="488"/>
        <end position="586"/>
    </location>
</feature>
<dbReference type="EMBL" id="AFPW01000048">
    <property type="protein sequence ID" value="EGQ11840.1"/>
    <property type="molecule type" value="Genomic_DNA"/>
</dbReference>
<reference evidence="3 4" key="1">
    <citation type="submission" date="2011-04" db="EMBL/GenBank/DDBJ databases">
        <authorList>
            <person name="Muzny D."/>
            <person name="Qin X."/>
            <person name="Deng J."/>
            <person name="Jiang H."/>
            <person name="Liu Y."/>
            <person name="Qu J."/>
            <person name="Song X.-Z."/>
            <person name="Zhang L."/>
            <person name="Thornton R."/>
            <person name="Coyle M."/>
            <person name="Francisco L."/>
            <person name="Jackson L."/>
            <person name="Javaid M."/>
            <person name="Korchina V."/>
            <person name="Kovar C."/>
            <person name="Mata R."/>
            <person name="Mathew T."/>
            <person name="Ngo R."/>
            <person name="Nguyen L."/>
            <person name="Nguyen N."/>
            <person name="Okwuonu G."/>
            <person name="Ongeri F."/>
            <person name="Pham C."/>
            <person name="Simmons D."/>
            <person name="Wilczek-Boney K."/>
            <person name="Hale W."/>
            <person name="Jakkamsetti A."/>
            <person name="Pham P."/>
            <person name="Ruth R."/>
            <person name="San Lucas F."/>
            <person name="Warren J."/>
            <person name="Zhang J."/>
            <person name="Zhao Z."/>
            <person name="Zhou C."/>
            <person name="Zhu D."/>
            <person name="Lee S."/>
            <person name="Bess C."/>
            <person name="Blankenburg K."/>
            <person name="Forbes L."/>
            <person name="Fu Q."/>
            <person name="Gubbala S."/>
            <person name="Hirani K."/>
            <person name="Jayaseelan J.C."/>
            <person name="Lara F."/>
            <person name="Munidasa M."/>
            <person name="Palculict T."/>
            <person name="Patil S."/>
            <person name="Pu L.-L."/>
            <person name="Saada N."/>
            <person name="Tang L."/>
            <person name="Weissenberger G."/>
            <person name="Zhu Y."/>
            <person name="Hemphill L."/>
            <person name="Shang Y."/>
            <person name="Youmans B."/>
            <person name="Ayvaz T."/>
            <person name="Ross M."/>
            <person name="Santibanez J."/>
            <person name="Aqrawi P."/>
            <person name="Gross S."/>
            <person name="Joshi V."/>
            <person name="Fowler G."/>
            <person name="Nazareth L."/>
            <person name="Reid J."/>
            <person name="Worley K."/>
            <person name="Petrosino J."/>
            <person name="Highlander S."/>
            <person name="Gibbs R."/>
        </authorList>
    </citation>
    <scope>NUCLEOTIDE SEQUENCE [LARGE SCALE GENOMIC DNA]</scope>
    <source>
        <strain evidence="3 4">DSM 3688</strain>
    </source>
</reference>
<dbReference type="InterPro" id="IPR026444">
    <property type="entry name" value="Secre_tail"/>
</dbReference>
<dbReference type="InterPro" id="IPR013320">
    <property type="entry name" value="ConA-like_dom_sf"/>
</dbReference>
<name>F9D6X1_PREDD</name>
<dbReference type="Gene3D" id="2.60.40.10">
    <property type="entry name" value="Immunoglobulins"/>
    <property type="match status" value="1"/>
</dbReference>
<dbReference type="GO" id="GO:0004553">
    <property type="term" value="F:hydrolase activity, hydrolyzing O-glycosyl compounds"/>
    <property type="evidence" value="ECO:0007669"/>
    <property type="project" value="UniProtKB-ARBA"/>
</dbReference>
<sequence length="3164" mass="348738">MTTMSMKLRRWRWHLTLTVLLAMFSAPPAFADWTKWNTEGFRILESPIKPDADNVLLKIVCCQHDDEWDWFEEGKIYAVYDNGSTEQIGSLKYKGKLSIESEYGWVNQTQNEAPFPGKNDNKLYFSEYRFYPSPKLIWKGLKGLKITGVWTYDDRHAKGKKDNIESTQYLSVEGLNQARGSFYRPAPGKIAFRASNIKVYTSRSNYYNIYNDYGNYVNDCKSPGSHENYYAGSGNNTSVDKEIITNASNKDARSFWVTFTTNYWHSNNHETSFIDPQGWFGLQGCAYPTDLNVTTNQWVGTGNITLRWNAVTYDRDTDGKWGVYRKLKGGSSWTLQKKLPFGTHDYTETISTETDYVYCVSFIHNNWSDPSSPVGDICTKEVNANLTRTYNIQLNVKGEQNKISVKFTYPAGTGNAAFDLYRSTDNGQHWTKKYTVQKTLTDVSGEDSWEDVDITSSCQINIYKVETTVLGKKFTSNIMSGHIEGETSLQSLMVSKGTYANTVKLTWRVNQVGSEATQYVVERRLLGSTAEEDYKSVYSVEGTNSSYTFDDNTAAPGQYYQYRLTTYKSCKEGVSSTLVPLSTHAEEGFCVNTGSISGRIAYGTGMAVPDAKVILTSNSEAKNQFYSLRVKSREAGLHWDMNNKQTIDFFKKDGKDRPFTIQMWVNPDKGMTHNATLAHAHCIFHFGLKPNENKYEIILGAPDGNSGNNRWINTGIKIKPEEFSHISLSTDGNQKWTVRVPNGESIQSYTVTANAIDSNFEIEGIRFGRPRSPEASWAFSGYLDEIRVWNKELSDKEILNTYNRIISGTEQGLMLYWPLDENIPNQPTAYDYSKTSDVPNGNHGKILGSSGTSREISTVVPTTDQLSVYGITDANGGYLITGVPFISGGTSYSITPDKGGHQFNPQSLTRFVNSEALNHSAVDFKDISSFKVTGKVTYQNTTYPVDSCYFYVDGTICSKDSKAIMSKADGSYEISVPIGNHHIEVKKDGHVFCDNGRYPADPNQVGTYKTFTEPVSNLTFQDSTLVTITGRVAGGKTEHDKPLGLGLGKNNIGTAEITLGVDTYLLNAVRKQGAGGTITTEPNADNLAIQSPTTDVNSTAYRQGGDVDKAKKIVIRTDASTGEFAALVPPILYKVESIKIPSNPDEVKFEGLGNIDARAVRQLKTDSTVVDGKKKEFKYVAALNMPYRIAPTLEVSDKRNTHGAFGESKYKYDDGNGVVEEINLFTADNASVNYLFGKPIFKQLSQYTFKLKGFERYVNKDGGQGHWVYDEVPLKDVSVKFANQMGTGQQVAIEDFTSGGVDYKVGDLGETPQDVVKLDSLGQAEYRWSAGLPNIIAPYTRDITATYDVDGRAYQWAGPDNNKLTGIVLGALPSGNNFVTEGPDKVAMILRDPAGTGSYSYWETGQSTTHTETTEVKGHTGADETITASAGLVLKTVSGIGFAVVSSTENTFSTSFGMNVSYDRTNSNTTEVTTSATKRISTSGASDFVGAAGDVFIGSSTNILFGNCRKVFVEKKNGQFAINNGDGITTGQQFTTDFAYEQNYIENTLIPNLENVRNALLTTVTESDYPNFANNTKEVKYITLLSREDERFGTGNDDKDVWGAQAVPFNHTEGPSYKVVYPKTASAKPGEYYVDKVHFYNQQIKNWRQILANNEKAKVDAIQNSADYLKLNQSFSAGSGVESSVTNTITKTRSYTNSFTMAATATIHVEAKVCDIGLESETTLETSLESASTTGDTKQNSITMGYVLAESGDDDALSVDIFNAPDGFGPIFRTRGGQTSCPYEGQTVTKYYEPGTEISAATMQIEQPHISCSQPVATDVASGSRATFPLVLSNTSETKENLYFNLIIVDKTNKNSAGFALPTGNIGNGRTILVPAGENVKMNLYLTQTNTDVYDYDSIAVVLASQCQSDPTGVHDVIADTVWISAHFVPSSSAITLKSDMNLMNTSTGTDLALKIRDFDATFKNLKYIELQYKGESDANWRRAKRYVIDAKDKDNDSEVLPEGGVVNVTFSMANAAVYPDQKYFFRAITAASYGSELVTNESETLTVIKDMSRPKPLGTPMPSDGLFNPGSELSLTFNENVLSSELTKEANFDVTAALNGSDIIFDTALKMEGNGKTASTETDINLSGKSFAADMWLKLNKLGGSILQHGNADNKFGVAMDAKGHLVVSIGANKYTSTKVMPLNQWAYLTLSYQAGDNENLLYATVAYDATTANLFTAEKVAAYSGNGRLSVGGGTDGSIKELVLWDGERTINEGLANKFATKKPATTGILGYWKMDEGQGRVASDCARSRNMSLSNEAWYLNNINKSAQMDGNSYLKMNISKCPAMDADDYAVELWFRGEKQSDNATLFSLNENALRVSFTEAGALQLTSKDETTALGKNSYLDNNWHHFALNVQRAGYASVYVDGALLKSMPAKKVAAFAADAAIIAGTRYLDTTGEWAYRDFFKGSIDEVRFWNATLSSNLIKERMRTMVSANAEGLKAYYPFEEVSVNLGNGQKEVKGSLKDMSVMKAQDMTCNSAVKFTDETPALKTVTQEQNLAYSFVASDNKIVISLDEDADKLEGTTVHITVKNVHDINGNLSSPITWSAFIHQNTLVWTEDVVALTQKEGDNTGFTVAFTNSGSNTENWTLVSLPSWLKVDAEYGQLTPQSSKTLKFSTQESIAIGKYEATVYLKGNNDIYTPLTISLNVTGEQPSWAVNPVDYEQSMNLISNLSIQGTPSNDENDIVAAFVNDTICVGVAKPEYLSKYDSYFLLMTIYGDVEAKEVTFKAYDASTGRVYPVISENPAVSYKPNTLAGSFTSPVALNALDYVERTLTLNKGWNWKSVNVKMQSTALADVFHTVGKQIANIKYDNDFAHANENGEFSGNLTNIDYKHTYLISVREACEQNVVGGILDPTAVQIPMNAGWNWISYIPQTTMSVNEALAGIAANDMDIIKSQNKFAVYTGTDWQGSLKYMTPTEGYAYFNAGTQGFSFNYPKTSSAQRAHRAPKKQHEAGVWLNDSYTEYPYNMTMIAKVMNGDMPAADHEIAVFSNEGNCRSDEFTDTDGMAYLTVSGGDEAEVMTVKIRETATDRVYTLPHVFTYNRDRMMGTYAQPFTIDLMTTSIENVITAGFHSIDVYDTTGTLYRHIEQSDGTSVLNAMKHGIYIFVINTDKGRQVKKIVK</sequence>
<dbReference type="SUPFAM" id="SSF49899">
    <property type="entry name" value="Concanavalin A-like lectins/glucanases"/>
    <property type="match status" value="3"/>
</dbReference>
<dbReference type="OrthoDB" id="976756at2"/>
<gene>
    <name evidence="3" type="ORF">HMPREF9136_2599</name>
</gene>
<dbReference type="PROSITE" id="PS50853">
    <property type="entry name" value="FN3"/>
    <property type="match status" value="1"/>
</dbReference>
<evidence type="ECO:0000313" key="3">
    <source>
        <dbReference type="EMBL" id="EGQ11840.1"/>
    </source>
</evidence>
<evidence type="ECO:0000256" key="1">
    <source>
        <dbReference type="SAM" id="SignalP"/>
    </source>
</evidence>
<dbReference type="SUPFAM" id="SSF49265">
    <property type="entry name" value="Fibronectin type III"/>
    <property type="match status" value="1"/>
</dbReference>
<dbReference type="eggNOG" id="COG2931">
    <property type="taxonomic scope" value="Bacteria"/>
</dbReference>
<dbReference type="Pfam" id="PF13385">
    <property type="entry name" value="Laminin_G_3"/>
    <property type="match status" value="2"/>
</dbReference>
<dbReference type="InterPro" id="IPR013783">
    <property type="entry name" value="Ig-like_fold"/>
</dbReference>
<dbReference type="InterPro" id="IPR003961">
    <property type="entry name" value="FN3_dom"/>
</dbReference>
<dbReference type="CDD" id="cd00063">
    <property type="entry name" value="FN3"/>
    <property type="match status" value="1"/>
</dbReference>
<dbReference type="InterPro" id="IPR036116">
    <property type="entry name" value="FN3_sf"/>
</dbReference>
<accession>F9D6X1</accession>
<dbReference type="STRING" id="908937.Prede_2464"/>
<organism evidence="3 4">
    <name type="scientific">Prevotella dentalis (strain ATCC 49559 / DSM 3688 / JCM 13448 / NCTC 12043 / ES 2772)</name>
    <name type="common">Mitsuokella dentalis</name>
    <dbReference type="NCBI Taxonomy" id="908937"/>
    <lineage>
        <taxon>Bacteria</taxon>
        <taxon>Pseudomonadati</taxon>
        <taxon>Bacteroidota</taxon>
        <taxon>Bacteroidia</taxon>
        <taxon>Bacteroidales</taxon>
        <taxon>Prevotellaceae</taxon>
        <taxon>Prevotella</taxon>
    </lineage>
</organism>